<gene>
    <name evidence="3" type="ORF">NBG84_27750</name>
</gene>
<feature type="domain" description="HTH cro/C1-type" evidence="2">
    <location>
        <begin position="33"/>
        <end position="96"/>
    </location>
</feature>
<dbReference type="InterPro" id="IPR041413">
    <property type="entry name" value="MLTR_LBD"/>
</dbReference>
<dbReference type="PANTHER" id="PTHR35010:SF2">
    <property type="entry name" value="BLL4672 PROTEIN"/>
    <property type="match status" value="1"/>
</dbReference>
<feature type="region of interest" description="Disordered" evidence="1">
    <location>
        <begin position="1"/>
        <end position="29"/>
    </location>
</feature>
<evidence type="ECO:0000313" key="4">
    <source>
        <dbReference type="Proteomes" id="UP001431429"/>
    </source>
</evidence>
<dbReference type="SUPFAM" id="SSF47413">
    <property type="entry name" value="lambda repressor-like DNA-binding domains"/>
    <property type="match status" value="1"/>
</dbReference>
<protein>
    <submittedName>
        <fullName evidence="3">Helix-turn-helix transcriptional regulator</fullName>
    </submittedName>
</protein>
<comment type="caution">
    <text evidence="3">The sequence shown here is derived from an EMBL/GenBank/DDBJ whole genome shotgun (WGS) entry which is preliminary data.</text>
</comment>
<dbReference type="Gene3D" id="3.30.450.180">
    <property type="match status" value="1"/>
</dbReference>
<keyword evidence="4" id="KW-1185">Reference proteome</keyword>
<dbReference type="Pfam" id="PF13560">
    <property type="entry name" value="HTH_31"/>
    <property type="match status" value="1"/>
</dbReference>
<dbReference type="Pfam" id="PF17765">
    <property type="entry name" value="MLTR_LBD"/>
    <property type="match status" value="1"/>
</dbReference>
<dbReference type="Proteomes" id="UP001431429">
    <property type="component" value="Unassembled WGS sequence"/>
</dbReference>
<name>A0ABT0UWL8_9ACTN</name>
<dbReference type="SMART" id="SM00530">
    <property type="entry name" value="HTH_XRE"/>
    <property type="match status" value="1"/>
</dbReference>
<dbReference type="RefSeq" id="WP_250922353.1">
    <property type="nucleotide sequence ID" value="NZ_JAMQAW010000036.1"/>
</dbReference>
<dbReference type="EMBL" id="JAMQAW010000036">
    <property type="protein sequence ID" value="MCM2392035.1"/>
    <property type="molecule type" value="Genomic_DNA"/>
</dbReference>
<proteinExistence type="predicted"/>
<dbReference type="InterPro" id="IPR010982">
    <property type="entry name" value="Lambda_DNA-bd_dom_sf"/>
</dbReference>
<sequence length="453" mass="50341">MDQNTPHGDPDENEETPPPGTPRPGQVMGLGGLLRAWRTTAGTRLGNTLTQQDVAEAVGRSERWYRNLENGATAKPLDRKQCEALADVLDLGRDERHALLLHNNGGSLDVRSQELGPRARSALRLLIDKQMPSPAYLCDSNWNILGYNQTMAEWFPWVMEPGANLMRWALTTPEARQTYHDWGQHAVAFTSLLKFALAGRGNNPELPQLIADVCKDPEVRHIWETYNELVENRDGDVYRMSFAALDWEPVDLVSHVLHPASLPDCRLVVITWLQEEDERDILESAAPTEAESVGQKCRGSKSPAHPRLLAHALTGRLFVPTAQQAAALAGDDGLALPVISQMIGPNCQLTLSPRTQTVIWATKEDDDRWGVAEVDAYTVIVRVPQAAPLPAAYHEVKALTRAVLPAEPADAVDRIQILISQLKARISLLEEIHRDLWETDNSLPHAWHPVDKL</sequence>
<dbReference type="InterPro" id="IPR001387">
    <property type="entry name" value="Cro/C1-type_HTH"/>
</dbReference>
<accession>A0ABT0UWL8</accession>
<organism evidence="3 4">
    <name type="scientific">Streptomyces albipurpureus</name>
    <dbReference type="NCBI Taxonomy" id="2897419"/>
    <lineage>
        <taxon>Bacteria</taxon>
        <taxon>Bacillati</taxon>
        <taxon>Actinomycetota</taxon>
        <taxon>Actinomycetes</taxon>
        <taxon>Kitasatosporales</taxon>
        <taxon>Streptomycetaceae</taxon>
        <taxon>Streptomyces</taxon>
    </lineage>
</organism>
<reference evidence="3" key="1">
    <citation type="submission" date="2022-06" db="EMBL/GenBank/DDBJ databases">
        <title>Genome public.</title>
        <authorList>
            <person name="Sun Q."/>
        </authorList>
    </citation>
    <scope>NUCLEOTIDE SEQUENCE</scope>
    <source>
        <strain evidence="3">CWNU-1</strain>
    </source>
</reference>
<dbReference type="Gene3D" id="1.10.260.40">
    <property type="entry name" value="lambda repressor-like DNA-binding domains"/>
    <property type="match status" value="1"/>
</dbReference>
<dbReference type="PANTHER" id="PTHR35010">
    <property type="entry name" value="BLL4672 PROTEIN-RELATED"/>
    <property type="match status" value="1"/>
</dbReference>
<evidence type="ECO:0000259" key="2">
    <source>
        <dbReference type="SMART" id="SM00530"/>
    </source>
</evidence>
<evidence type="ECO:0000256" key="1">
    <source>
        <dbReference type="SAM" id="MobiDB-lite"/>
    </source>
</evidence>
<evidence type="ECO:0000313" key="3">
    <source>
        <dbReference type="EMBL" id="MCM2392035.1"/>
    </source>
</evidence>
<dbReference type="CDD" id="cd00093">
    <property type="entry name" value="HTH_XRE"/>
    <property type="match status" value="1"/>
</dbReference>